<dbReference type="GO" id="GO:0030964">
    <property type="term" value="C:NADH dehydrogenase complex"/>
    <property type="evidence" value="ECO:0007669"/>
    <property type="project" value="TreeGrafter"/>
</dbReference>
<evidence type="ECO:0000256" key="9">
    <source>
        <dbReference type="ARBA" id="ARBA00023027"/>
    </source>
</evidence>
<evidence type="ECO:0000313" key="12">
    <source>
        <dbReference type="EMBL" id="PUZ29182.1"/>
    </source>
</evidence>
<comment type="similarity">
    <text evidence="3 11">Belongs to the complex I subunit 4L family.</text>
</comment>
<feature type="transmembrane region" description="Helical" evidence="11">
    <location>
        <begin position="65"/>
        <end position="89"/>
    </location>
</feature>
<keyword evidence="6 11" id="KW-0874">Quinone</keyword>
<evidence type="ECO:0000256" key="11">
    <source>
        <dbReference type="HAMAP-Rule" id="MF_01456"/>
    </source>
</evidence>
<evidence type="ECO:0000256" key="7">
    <source>
        <dbReference type="ARBA" id="ARBA00022967"/>
    </source>
</evidence>
<dbReference type="NCBIfam" id="NF004320">
    <property type="entry name" value="PRK05715.1-2"/>
    <property type="match status" value="1"/>
</dbReference>
<dbReference type="AlphaFoldDB" id="A0A2T7BNE1"/>
<comment type="caution">
    <text evidence="12">The sequence shown here is derived from an EMBL/GenBank/DDBJ whole genome shotgun (WGS) entry which is preliminary data.</text>
</comment>
<reference evidence="12 13" key="1">
    <citation type="submission" date="2018-04" db="EMBL/GenBank/DDBJ databases">
        <title>Chitinophaga fuyangensis sp. nov., isolated from soil in a chemical factory.</title>
        <authorList>
            <person name="Chen K."/>
        </authorList>
    </citation>
    <scope>NUCLEOTIDE SEQUENCE [LARGE SCALE GENOMIC DNA]</scope>
    <source>
        <strain evidence="12 13">LY-1</strain>
    </source>
</reference>
<keyword evidence="5 11" id="KW-0812">Transmembrane</keyword>
<comment type="subcellular location">
    <subcellularLocation>
        <location evidence="11">Cell membrane</location>
        <topology evidence="11">Multi-pass membrane protein</topology>
    </subcellularLocation>
    <subcellularLocation>
        <location evidence="2">Membrane</location>
        <topology evidence="2">Multi-pass membrane protein</topology>
    </subcellularLocation>
</comment>
<evidence type="ECO:0000256" key="6">
    <source>
        <dbReference type="ARBA" id="ARBA00022719"/>
    </source>
</evidence>
<dbReference type="Pfam" id="PF00420">
    <property type="entry name" value="Oxidored_q2"/>
    <property type="match status" value="1"/>
</dbReference>
<dbReference type="PANTHER" id="PTHR11434:SF21">
    <property type="entry name" value="NADH DEHYDROGENASE SUBUNIT 4L-RELATED"/>
    <property type="match status" value="1"/>
</dbReference>
<dbReference type="GO" id="GO:0042773">
    <property type="term" value="P:ATP synthesis coupled electron transport"/>
    <property type="evidence" value="ECO:0007669"/>
    <property type="project" value="InterPro"/>
</dbReference>
<proteinExistence type="inferred from homology"/>
<accession>A0A2T7BNE1</accession>
<evidence type="ECO:0000313" key="13">
    <source>
        <dbReference type="Proteomes" id="UP000244450"/>
    </source>
</evidence>
<keyword evidence="8 11" id="KW-1133">Transmembrane helix</keyword>
<dbReference type="GO" id="GO:0005886">
    <property type="term" value="C:plasma membrane"/>
    <property type="evidence" value="ECO:0007669"/>
    <property type="project" value="UniProtKB-SubCell"/>
</dbReference>
<dbReference type="InterPro" id="IPR001133">
    <property type="entry name" value="NADH_UbQ_OxRdtase_chain4L/K"/>
</dbReference>
<feature type="transmembrane region" description="Helical" evidence="11">
    <location>
        <begin position="6"/>
        <end position="22"/>
    </location>
</feature>
<comment type="function">
    <text evidence="11">NDH-1 shuttles electrons from NADH, via FMN and iron-sulfur (Fe-S) centers, to quinones in the respiratory chain. The immediate electron acceptor for the enzyme in this species is believed to be a menaquinone. Couples the redox reaction to proton translocation (for every two electrons transferred, four hydrogen ions are translocated across the cytoplasmic membrane), and thus conserves the redox energy in a proton gradient.</text>
</comment>
<evidence type="ECO:0000256" key="4">
    <source>
        <dbReference type="ARBA" id="ARBA00022448"/>
    </source>
</evidence>
<dbReference type="Proteomes" id="UP000244450">
    <property type="component" value="Unassembled WGS sequence"/>
</dbReference>
<dbReference type="EMBL" id="QCYK01000001">
    <property type="protein sequence ID" value="PUZ29182.1"/>
    <property type="molecule type" value="Genomic_DNA"/>
</dbReference>
<name>A0A2T7BNE1_9BACT</name>
<evidence type="ECO:0000256" key="2">
    <source>
        <dbReference type="ARBA" id="ARBA00004141"/>
    </source>
</evidence>
<feature type="transmembrane region" description="Helical" evidence="11">
    <location>
        <begin position="29"/>
        <end position="53"/>
    </location>
</feature>
<dbReference type="FunFam" id="1.10.287.3510:FF:000001">
    <property type="entry name" value="NADH-quinone oxidoreductase subunit K"/>
    <property type="match status" value="1"/>
</dbReference>
<organism evidence="12 13">
    <name type="scientific">Chitinophaga parva</name>
    <dbReference type="NCBI Taxonomy" id="2169414"/>
    <lineage>
        <taxon>Bacteria</taxon>
        <taxon>Pseudomonadati</taxon>
        <taxon>Bacteroidota</taxon>
        <taxon>Chitinophagia</taxon>
        <taxon>Chitinophagales</taxon>
        <taxon>Chitinophagaceae</taxon>
        <taxon>Chitinophaga</taxon>
    </lineage>
</organism>
<dbReference type="InterPro" id="IPR039428">
    <property type="entry name" value="NUOK/Mnh_C1-like"/>
</dbReference>
<keyword evidence="9 11" id="KW-0520">NAD</keyword>
<gene>
    <name evidence="11" type="primary">nuoK</name>
    <name evidence="12" type="ORF">DCC81_06885</name>
</gene>
<keyword evidence="4 11" id="KW-0813">Transport</keyword>
<dbReference type="OrthoDB" id="9810120at2"/>
<dbReference type="RefSeq" id="WP_108685821.1">
    <property type="nucleotide sequence ID" value="NZ_QCYK01000001.1"/>
</dbReference>
<comment type="catalytic activity">
    <reaction evidence="11">
        <text>a quinone + NADH + 5 H(+)(in) = a quinol + NAD(+) + 4 H(+)(out)</text>
        <dbReference type="Rhea" id="RHEA:57888"/>
        <dbReference type="ChEBI" id="CHEBI:15378"/>
        <dbReference type="ChEBI" id="CHEBI:24646"/>
        <dbReference type="ChEBI" id="CHEBI:57540"/>
        <dbReference type="ChEBI" id="CHEBI:57945"/>
        <dbReference type="ChEBI" id="CHEBI:132124"/>
    </reaction>
</comment>
<dbReference type="GO" id="GO:0048038">
    <property type="term" value="F:quinone binding"/>
    <property type="evidence" value="ECO:0007669"/>
    <property type="project" value="UniProtKB-KW"/>
</dbReference>
<dbReference type="NCBIfam" id="NF004321">
    <property type="entry name" value="PRK05715.1-3"/>
    <property type="match status" value="1"/>
</dbReference>
<dbReference type="EC" id="7.1.1.-" evidence="11"/>
<evidence type="ECO:0000256" key="8">
    <source>
        <dbReference type="ARBA" id="ARBA00022989"/>
    </source>
</evidence>
<keyword evidence="10 11" id="KW-0472">Membrane</keyword>
<dbReference type="Gene3D" id="1.10.287.3510">
    <property type="match status" value="1"/>
</dbReference>
<dbReference type="GO" id="GO:0050136">
    <property type="term" value="F:NADH dehydrogenase (quinone) (non-electrogenic) activity"/>
    <property type="evidence" value="ECO:0007669"/>
    <property type="project" value="UniProtKB-UniRule"/>
</dbReference>
<dbReference type="HAMAP" id="MF_01456">
    <property type="entry name" value="NDH1_NuoK"/>
    <property type="match status" value="1"/>
</dbReference>
<keyword evidence="7 11" id="KW-1278">Translocase</keyword>
<evidence type="ECO:0000256" key="10">
    <source>
        <dbReference type="ARBA" id="ARBA00023136"/>
    </source>
</evidence>
<keyword evidence="13" id="KW-1185">Reference proteome</keyword>
<dbReference type="PANTHER" id="PTHR11434">
    <property type="entry name" value="NADH-UBIQUINONE OXIDOREDUCTASE SUBUNIT ND4L"/>
    <property type="match status" value="1"/>
</dbReference>
<evidence type="ECO:0000256" key="1">
    <source>
        <dbReference type="ARBA" id="ARBA00002378"/>
    </source>
</evidence>
<evidence type="ECO:0000256" key="3">
    <source>
        <dbReference type="ARBA" id="ARBA00010519"/>
    </source>
</evidence>
<comment type="function">
    <text evidence="1">NDH-1 shuttles electrons from NADH, via FMN and iron-sulfur (Fe-S) centers, to quinones in the respiratory chain. The immediate electron acceptor for the enzyme in this species is believed to be ubiquinone. Couples the redox reaction to proton translocation (for every two electrons transferred, four hydrogen ions are translocated across the cytoplasmic membrane), and thus conserves the redox energy in a proton gradient.</text>
</comment>
<keyword evidence="11" id="KW-1003">Cell membrane</keyword>
<sequence>MPVQYYIFLSVALFCIGVMGVLMRRNAIIIFMCVELMLNAVNLLMVAFSKMWADAGHADAGAAQIFVFFIMVVAAAEVAVGLAIIVMMYRNTHSVDINLLNRLKN</sequence>
<comment type="subunit">
    <text evidence="11">NDH-1 is composed of 14 different subunits. Subunits NuoA, H, J, K, L, M, N constitute the membrane sector of the complex.</text>
</comment>
<evidence type="ECO:0000256" key="5">
    <source>
        <dbReference type="ARBA" id="ARBA00022692"/>
    </source>
</evidence>
<protein>
    <recommendedName>
        <fullName evidence="11">NADH-quinone oxidoreductase subunit K</fullName>
        <ecNumber evidence="11">7.1.1.-</ecNumber>
    </recommendedName>
    <alternativeName>
        <fullName evidence="11">NADH dehydrogenase I subunit K</fullName>
    </alternativeName>
    <alternativeName>
        <fullName evidence="11">NDH-1 subunit K</fullName>
    </alternativeName>
</protein>